<dbReference type="Proteomes" id="UP000276178">
    <property type="component" value="Unassembled WGS sequence"/>
</dbReference>
<dbReference type="EMBL" id="RHHN01000019">
    <property type="protein sequence ID" value="RNB58048.1"/>
    <property type="molecule type" value="Genomic_DNA"/>
</dbReference>
<dbReference type="GO" id="GO:0005886">
    <property type="term" value="C:plasma membrane"/>
    <property type="evidence" value="ECO:0007669"/>
    <property type="project" value="UniProtKB-SubCell"/>
</dbReference>
<accession>A0A3M8B3M5</accession>
<reference evidence="7 10" key="2">
    <citation type="submission" date="2019-06" db="EMBL/GenBank/DDBJ databases">
        <title>Whole genome shotgun sequence of Brevibacillus agri NBRC 15538.</title>
        <authorList>
            <person name="Hosoyama A."/>
            <person name="Uohara A."/>
            <person name="Ohji S."/>
            <person name="Ichikawa N."/>
        </authorList>
    </citation>
    <scope>NUCLEOTIDE SEQUENCE [LARGE SCALE GENOMIC DNA]</scope>
    <source>
        <strain evidence="7 10">NBRC 15538</strain>
    </source>
</reference>
<feature type="transmembrane region" description="Helical" evidence="6">
    <location>
        <begin position="141"/>
        <end position="163"/>
    </location>
</feature>
<evidence type="ECO:0000313" key="9">
    <source>
        <dbReference type="Proteomes" id="UP000276178"/>
    </source>
</evidence>
<dbReference type="Pfam" id="PF01810">
    <property type="entry name" value="LysE"/>
    <property type="match status" value="1"/>
</dbReference>
<organism evidence="8 9">
    <name type="scientific">Brevibacillus agri</name>
    <dbReference type="NCBI Taxonomy" id="51101"/>
    <lineage>
        <taxon>Bacteria</taxon>
        <taxon>Bacillati</taxon>
        <taxon>Bacillota</taxon>
        <taxon>Bacilli</taxon>
        <taxon>Bacillales</taxon>
        <taxon>Paenibacillaceae</taxon>
        <taxon>Brevibacillus</taxon>
    </lineage>
</organism>
<proteinExistence type="predicted"/>
<keyword evidence="3 6" id="KW-0812">Transmembrane</keyword>
<feature type="transmembrane region" description="Helical" evidence="6">
    <location>
        <begin position="118"/>
        <end position="135"/>
    </location>
</feature>
<dbReference type="Proteomes" id="UP000317180">
    <property type="component" value="Unassembled WGS sequence"/>
</dbReference>
<dbReference type="GO" id="GO:0033228">
    <property type="term" value="P:cysteine export across plasma membrane"/>
    <property type="evidence" value="ECO:0007669"/>
    <property type="project" value="TreeGrafter"/>
</dbReference>
<comment type="caution">
    <text evidence="8">The sequence shown here is derived from an EMBL/GenBank/DDBJ whole genome shotgun (WGS) entry which is preliminary data.</text>
</comment>
<reference evidence="8 9" key="1">
    <citation type="submission" date="2018-10" db="EMBL/GenBank/DDBJ databases">
        <title>Phylogenomics of Brevibacillus.</title>
        <authorList>
            <person name="Dunlap C."/>
        </authorList>
    </citation>
    <scope>NUCLEOTIDE SEQUENCE [LARGE SCALE GENOMIC DNA]</scope>
    <source>
        <strain evidence="8 9">NRRL NRS 1219</strain>
    </source>
</reference>
<evidence type="ECO:0000256" key="3">
    <source>
        <dbReference type="ARBA" id="ARBA00022692"/>
    </source>
</evidence>
<feature type="transmembrane region" description="Helical" evidence="6">
    <location>
        <begin position="6"/>
        <end position="27"/>
    </location>
</feature>
<evidence type="ECO:0000256" key="5">
    <source>
        <dbReference type="ARBA" id="ARBA00023136"/>
    </source>
</evidence>
<dbReference type="OrthoDB" id="198428at2"/>
<evidence type="ECO:0000256" key="2">
    <source>
        <dbReference type="ARBA" id="ARBA00022475"/>
    </source>
</evidence>
<comment type="subcellular location">
    <subcellularLocation>
        <location evidence="1">Cell membrane</location>
        <topology evidence="1">Multi-pass membrane protein</topology>
    </subcellularLocation>
</comment>
<keyword evidence="10" id="KW-1185">Reference proteome</keyword>
<feature type="transmembrane region" description="Helical" evidence="6">
    <location>
        <begin position="39"/>
        <end position="61"/>
    </location>
</feature>
<dbReference type="EMBL" id="BJOD01000024">
    <property type="protein sequence ID" value="GED26502.1"/>
    <property type="molecule type" value="Genomic_DNA"/>
</dbReference>
<dbReference type="PANTHER" id="PTHR30086:SF20">
    <property type="entry name" value="ARGININE EXPORTER PROTEIN ARGO-RELATED"/>
    <property type="match status" value="1"/>
</dbReference>
<dbReference type="InterPro" id="IPR001123">
    <property type="entry name" value="LeuE-type"/>
</dbReference>
<sequence>MPVLSFLLFVFVSHFTPGPNNIMAMVFANKYGLKKTVRFCLGVSSGFLALILLCSFFHLLLTSYIPTVTPYLTFFGVLYMWYLAFKMLTSIRGEENSEADAKNMFATGVLLQFVNPKGVLYGLSVVGTFILPYFSTATSLLGFSLLLGAAGFASSFCWSLFGSLFQNVLSRHKRAFHVAMALLLVLSSVLLLV</sequence>
<protein>
    <submittedName>
        <fullName evidence="7">Amino acid transporter LysE</fullName>
    </submittedName>
    <submittedName>
        <fullName evidence="8">Lysine transporter LysE</fullName>
    </submittedName>
</protein>
<dbReference type="GO" id="GO:0015171">
    <property type="term" value="F:amino acid transmembrane transporter activity"/>
    <property type="evidence" value="ECO:0007669"/>
    <property type="project" value="TreeGrafter"/>
</dbReference>
<evidence type="ECO:0000256" key="6">
    <source>
        <dbReference type="SAM" id="Phobius"/>
    </source>
</evidence>
<dbReference type="AlphaFoldDB" id="A0A3M8B3M5"/>
<dbReference type="PANTHER" id="PTHR30086">
    <property type="entry name" value="ARGININE EXPORTER PROTEIN ARGO"/>
    <property type="match status" value="1"/>
</dbReference>
<evidence type="ECO:0000256" key="4">
    <source>
        <dbReference type="ARBA" id="ARBA00022989"/>
    </source>
</evidence>
<feature type="transmembrane region" description="Helical" evidence="6">
    <location>
        <begin position="67"/>
        <end position="85"/>
    </location>
</feature>
<name>A0A3M8B3M5_9BACL</name>
<evidence type="ECO:0000313" key="10">
    <source>
        <dbReference type="Proteomes" id="UP000317180"/>
    </source>
</evidence>
<keyword evidence="2" id="KW-1003">Cell membrane</keyword>
<dbReference type="GeneID" id="82810640"/>
<evidence type="ECO:0000256" key="1">
    <source>
        <dbReference type="ARBA" id="ARBA00004651"/>
    </source>
</evidence>
<gene>
    <name evidence="7" type="ORF">BAG01nite_26040</name>
    <name evidence="8" type="ORF">EB820_06365</name>
</gene>
<keyword evidence="4 6" id="KW-1133">Transmembrane helix</keyword>
<evidence type="ECO:0000313" key="7">
    <source>
        <dbReference type="EMBL" id="GED26502.1"/>
    </source>
</evidence>
<keyword evidence="5 6" id="KW-0472">Membrane</keyword>
<feature type="transmembrane region" description="Helical" evidence="6">
    <location>
        <begin position="175"/>
        <end position="192"/>
    </location>
</feature>
<evidence type="ECO:0000313" key="8">
    <source>
        <dbReference type="EMBL" id="RNB58048.1"/>
    </source>
</evidence>
<dbReference type="RefSeq" id="WP_007783211.1">
    <property type="nucleotide sequence ID" value="NZ_BJOD01000024.1"/>
</dbReference>